<organism evidence="2 3">
    <name type="scientific">Capsicum baccatum</name>
    <name type="common">Peruvian pepper</name>
    <dbReference type="NCBI Taxonomy" id="33114"/>
    <lineage>
        <taxon>Eukaryota</taxon>
        <taxon>Viridiplantae</taxon>
        <taxon>Streptophyta</taxon>
        <taxon>Embryophyta</taxon>
        <taxon>Tracheophyta</taxon>
        <taxon>Spermatophyta</taxon>
        <taxon>Magnoliopsida</taxon>
        <taxon>eudicotyledons</taxon>
        <taxon>Gunneridae</taxon>
        <taxon>Pentapetalae</taxon>
        <taxon>asterids</taxon>
        <taxon>lamiids</taxon>
        <taxon>Solanales</taxon>
        <taxon>Solanaceae</taxon>
        <taxon>Solanoideae</taxon>
        <taxon>Capsiceae</taxon>
        <taxon>Capsicum</taxon>
    </lineage>
</organism>
<reference evidence="2 3" key="1">
    <citation type="journal article" date="2017" name="Genome Biol.">
        <title>New reference genome sequences of hot pepper reveal the massive evolution of plant disease-resistance genes by retroduplication.</title>
        <authorList>
            <person name="Kim S."/>
            <person name="Park J."/>
            <person name="Yeom S.I."/>
            <person name="Kim Y.M."/>
            <person name="Seo E."/>
            <person name="Kim K.T."/>
            <person name="Kim M.S."/>
            <person name="Lee J.M."/>
            <person name="Cheong K."/>
            <person name="Shin H.S."/>
            <person name="Kim S.B."/>
            <person name="Han K."/>
            <person name="Lee J."/>
            <person name="Park M."/>
            <person name="Lee H.A."/>
            <person name="Lee H.Y."/>
            <person name="Lee Y."/>
            <person name="Oh S."/>
            <person name="Lee J.H."/>
            <person name="Choi E."/>
            <person name="Choi E."/>
            <person name="Lee S.E."/>
            <person name="Jeon J."/>
            <person name="Kim H."/>
            <person name="Choi G."/>
            <person name="Song H."/>
            <person name="Lee J."/>
            <person name="Lee S.C."/>
            <person name="Kwon J.K."/>
            <person name="Lee H.Y."/>
            <person name="Koo N."/>
            <person name="Hong Y."/>
            <person name="Kim R.W."/>
            <person name="Kang W.H."/>
            <person name="Huh J.H."/>
            <person name="Kang B.C."/>
            <person name="Yang T.J."/>
            <person name="Lee Y.H."/>
            <person name="Bennetzen J.L."/>
            <person name="Choi D."/>
        </authorList>
    </citation>
    <scope>NUCLEOTIDE SEQUENCE [LARGE SCALE GENOMIC DNA]</scope>
    <source>
        <strain evidence="3">cv. PBC81</strain>
    </source>
</reference>
<name>A0A2G2W8S4_CAPBA</name>
<dbReference type="EMBL" id="MLFT02000008">
    <property type="protein sequence ID" value="PHT41626.1"/>
    <property type="molecule type" value="Genomic_DNA"/>
</dbReference>
<dbReference type="AlphaFoldDB" id="A0A2G2W8S4"/>
<protein>
    <submittedName>
        <fullName evidence="2">Uncharacterized protein</fullName>
    </submittedName>
</protein>
<dbReference type="OrthoDB" id="1327342at2759"/>
<feature type="compositionally biased region" description="Acidic residues" evidence="1">
    <location>
        <begin position="83"/>
        <end position="97"/>
    </location>
</feature>
<feature type="compositionally biased region" description="Low complexity" evidence="1">
    <location>
        <begin position="71"/>
        <end position="82"/>
    </location>
</feature>
<accession>A0A2G2W8S4</accession>
<keyword evidence="3" id="KW-1185">Reference proteome</keyword>
<evidence type="ECO:0000313" key="3">
    <source>
        <dbReference type="Proteomes" id="UP000224567"/>
    </source>
</evidence>
<feature type="region of interest" description="Disordered" evidence="1">
    <location>
        <begin position="30"/>
        <end position="113"/>
    </location>
</feature>
<feature type="region of interest" description="Disordered" evidence="1">
    <location>
        <begin position="124"/>
        <end position="143"/>
    </location>
</feature>
<feature type="compositionally biased region" description="Low complexity" evidence="1">
    <location>
        <begin position="51"/>
        <end position="62"/>
    </location>
</feature>
<evidence type="ECO:0000256" key="1">
    <source>
        <dbReference type="SAM" id="MobiDB-lite"/>
    </source>
</evidence>
<sequence length="183" mass="20063">MLKNGDELEVYVSHGVTEPDQAPLQLEYFPNRTDIGVGGEHLNPINEGDASSPNFQPSSPKFPSNPPDKPSPSNIPSKSFDPTVDEDPSDDDLEDDLDSKGSTSLDSDVSSDVHQEYIDIRASKRNFNRSQRRSRGTTAEQVNVGEKGLDIGYDESYIGTRDNLVGKLGGDEPYYPIDEAPSF</sequence>
<reference evidence="3" key="2">
    <citation type="journal article" date="2017" name="J. Anim. Genet.">
        <title>Multiple reference genome sequences of hot pepper reveal the massive evolution of plant disease resistance genes by retroduplication.</title>
        <authorList>
            <person name="Kim S."/>
            <person name="Park J."/>
            <person name="Yeom S.-I."/>
            <person name="Kim Y.-M."/>
            <person name="Seo E."/>
            <person name="Kim K.-T."/>
            <person name="Kim M.-S."/>
            <person name="Lee J.M."/>
            <person name="Cheong K."/>
            <person name="Shin H.-S."/>
            <person name="Kim S.-B."/>
            <person name="Han K."/>
            <person name="Lee J."/>
            <person name="Park M."/>
            <person name="Lee H.-A."/>
            <person name="Lee H.-Y."/>
            <person name="Lee Y."/>
            <person name="Oh S."/>
            <person name="Lee J.H."/>
            <person name="Choi E."/>
            <person name="Choi E."/>
            <person name="Lee S.E."/>
            <person name="Jeon J."/>
            <person name="Kim H."/>
            <person name="Choi G."/>
            <person name="Song H."/>
            <person name="Lee J."/>
            <person name="Lee S.-C."/>
            <person name="Kwon J.-K."/>
            <person name="Lee H.-Y."/>
            <person name="Koo N."/>
            <person name="Hong Y."/>
            <person name="Kim R.W."/>
            <person name="Kang W.-H."/>
            <person name="Huh J.H."/>
            <person name="Kang B.-C."/>
            <person name="Yang T.-J."/>
            <person name="Lee Y.-H."/>
            <person name="Bennetzen J.L."/>
            <person name="Choi D."/>
        </authorList>
    </citation>
    <scope>NUCLEOTIDE SEQUENCE [LARGE SCALE GENOMIC DNA]</scope>
    <source>
        <strain evidence="3">cv. PBC81</strain>
    </source>
</reference>
<gene>
    <name evidence="2" type="ORF">CQW23_20480</name>
</gene>
<evidence type="ECO:0000313" key="2">
    <source>
        <dbReference type="EMBL" id="PHT41626.1"/>
    </source>
</evidence>
<proteinExistence type="predicted"/>
<feature type="compositionally biased region" description="Low complexity" evidence="1">
    <location>
        <begin position="100"/>
        <end position="110"/>
    </location>
</feature>
<feature type="compositionally biased region" description="Basic residues" evidence="1">
    <location>
        <begin position="124"/>
        <end position="135"/>
    </location>
</feature>
<dbReference type="Proteomes" id="UP000224567">
    <property type="component" value="Unassembled WGS sequence"/>
</dbReference>
<comment type="caution">
    <text evidence="2">The sequence shown here is derived from an EMBL/GenBank/DDBJ whole genome shotgun (WGS) entry which is preliminary data.</text>
</comment>